<organism evidence="1 2">
    <name type="scientific">Cardiocondyla obscurior</name>
    <dbReference type="NCBI Taxonomy" id="286306"/>
    <lineage>
        <taxon>Eukaryota</taxon>
        <taxon>Metazoa</taxon>
        <taxon>Ecdysozoa</taxon>
        <taxon>Arthropoda</taxon>
        <taxon>Hexapoda</taxon>
        <taxon>Insecta</taxon>
        <taxon>Pterygota</taxon>
        <taxon>Neoptera</taxon>
        <taxon>Endopterygota</taxon>
        <taxon>Hymenoptera</taxon>
        <taxon>Apocrita</taxon>
        <taxon>Aculeata</taxon>
        <taxon>Formicoidea</taxon>
        <taxon>Formicidae</taxon>
        <taxon>Myrmicinae</taxon>
        <taxon>Cardiocondyla</taxon>
    </lineage>
</organism>
<sequence length="84" mass="9647">MINKKILSAVKNFKFINITQELLVVQAFHEEINNNKIRTINFATGKNFIIKSTYDTELNVVEVTNTFATLQEIDKSDNNAIDKQ</sequence>
<reference evidence="1 2" key="1">
    <citation type="submission" date="2023-03" db="EMBL/GenBank/DDBJ databases">
        <title>High recombination rates correlate with genetic variation in Cardiocondyla obscurior ants.</title>
        <authorList>
            <person name="Errbii M."/>
        </authorList>
    </citation>
    <scope>NUCLEOTIDE SEQUENCE [LARGE SCALE GENOMIC DNA]</scope>
    <source>
        <strain evidence="1">Alpha-2009</strain>
        <tissue evidence="1">Whole body</tissue>
    </source>
</reference>
<comment type="caution">
    <text evidence="1">The sequence shown here is derived from an EMBL/GenBank/DDBJ whole genome shotgun (WGS) entry which is preliminary data.</text>
</comment>
<keyword evidence="2" id="KW-1185">Reference proteome</keyword>
<dbReference type="Proteomes" id="UP001430953">
    <property type="component" value="Unassembled WGS sequence"/>
</dbReference>
<name>A0AAW2GSK8_9HYME</name>
<evidence type="ECO:0000313" key="1">
    <source>
        <dbReference type="EMBL" id="KAL0130271.1"/>
    </source>
</evidence>
<protein>
    <submittedName>
        <fullName evidence="1">Uncharacterized protein</fullName>
    </submittedName>
</protein>
<dbReference type="AlphaFoldDB" id="A0AAW2GSK8"/>
<gene>
    <name evidence="1" type="ORF">PUN28_002107</name>
</gene>
<dbReference type="EMBL" id="JADYXP020000002">
    <property type="protein sequence ID" value="KAL0130271.1"/>
    <property type="molecule type" value="Genomic_DNA"/>
</dbReference>
<evidence type="ECO:0000313" key="2">
    <source>
        <dbReference type="Proteomes" id="UP001430953"/>
    </source>
</evidence>
<proteinExistence type="predicted"/>
<accession>A0AAW2GSK8</accession>